<feature type="transmembrane region" description="Helical" evidence="1">
    <location>
        <begin position="80"/>
        <end position="100"/>
    </location>
</feature>
<evidence type="ECO:0000313" key="5">
    <source>
        <dbReference type="Proteomes" id="UP001016761"/>
    </source>
</evidence>
<keyword evidence="1" id="KW-0812">Transmembrane</keyword>
<dbReference type="EMBL" id="JABURA010000001">
    <property type="protein sequence ID" value="NUB90942.1"/>
    <property type="molecule type" value="Genomic_DNA"/>
</dbReference>
<evidence type="ECO:0000313" key="2">
    <source>
        <dbReference type="EMBL" id="NUB90942.1"/>
    </source>
</evidence>
<evidence type="ECO:0000256" key="1">
    <source>
        <dbReference type="SAM" id="Phobius"/>
    </source>
</evidence>
<organism evidence="2 4">
    <name type="scientific">Haloterrigena gelatinilytica</name>
    <dbReference type="NCBI Taxonomy" id="2741724"/>
    <lineage>
        <taxon>Archaea</taxon>
        <taxon>Methanobacteriati</taxon>
        <taxon>Methanobacteriota</taxon>
        <taxon>Stenosarchaea group</taxon>
        <taxon>Halobacteria</taxon>
        <taxon>Halobacteriales</taxon>
        <taxon>Natrialbaceae</taxon>
        <taxon>Haloterrigena</taxon>
    </lineage>
</organism>
<dbReference type="EMBL" id="JABUQZ010000001">
    <property type="protein sequence ID" value="NUC73240.1"/>
    <property type="molecule type" value="Genomic_DNA"/>
</dbReference>
<reference evidence="2 5" key="1">
    <citation type="submission" date="2020-06" db="EMBL/GenBank/DDBJ databases">
        <title>Haloterrigena sp. nov., an extremely halophilic archaeon isolated from a saline sediment.</title>
        <authorList>
            <person name="Liu B.-B."/>
        </authorList>
    </citation>
    <scope>NUCLEOTIDE SEQUENCE</scope>
    <source>
        <strain evidence="2">SYSU A121-1</strain>
        <strain evidence="3 5">SYSU A558-1</strain>
    </source>
</reference>
<keyword evidence="1" id="KW-1133">Transmembrane helix</keyword>
<gene>
    <name evidence="2" type="ORF">HT576_07895</name>
    <name evidence="3" type="ORF">HTZ84_13120</name>
</gene>
<dbReference type="Proteomes" id="UP000728647">
    <property type="component" value="Unassembled WGS sequence"/>
</dbReference>
<evidence type="ECO:0000313" key="4">
    <source>
        <dbReference type="Proteomes" id="UP000728647"/>
    </source>
</evidence>
<dbReference type="RefSeq" id="WP_174681091.1">
    <property type="nucleotide sequence ID" value="NZ_JABUQZ010000001.1"/>
</dbReference>
<protein>
    <submittedName>
        <fullName evidence="2">Uncharacterized protein</fullName>
    </submittedName>
</protein>
<feature type="transmembrane region" description="Helical" evidence="1">
    <location>
        <begin position="20"/>
        <end position="45"/>
    </location>
</feature>
<name>A0A8J8KFE4_9EURY</name>
<sequence length="119" mass="12012">MALALDRIDVVTIVGFPVLAAASASAALEGVVVAALVGGFALSLSTWRLRGGRPWEALAWLAWVGAAVAVVVAPGTTGTVAFLVLLLVGLGLLFGGRLGLLPSIWDRDGTATSDESVDG</sequence>
<proteinExistence type="predicted"/>
<keyword evidence="1" id="KW-0472">Membrane</keyword>
<accession>A0A8J8KFE4</accession>
<feature type="transmembrane region" description="Helical" evidence="1">
    <location>
        <begin position="57"/>
        <end position="74"/>
    </location>
</feature>
<dbReference type="Proteomes" id="UP001016761">
    <property type="component" value="Unassembled WGS sequence"/>
</dbReference>
<keyword evidence="5" id="KW-1185">Reference proteome</keyword>
<evidence type="ECO:0000313" key="3">
    <source>
        <dbReference type="EMBL" id="NUC73240.1"/>
    </source>
</evidence>
<dbReference type="AlphaFoldDB" id="A0A8J8KFE4"/>
<comment type="caution">
    <text evidence="2">The sequence shown here is derived from an EMBL/GenBank/DDBJ whole genome shotgun (WGS) entry which is preliminary data.</text>
</comment>